<name>A0A9W6VKY5_9PSEU</name>
<evidence type="ECO:0000313" key="1">
    <source>
        <dbReference type="EMBL" id="GLY71094.1"/>
    </source>
</evidence>
<organism evidence="1 2">
    <name type="scientific">Amycolatopsis taiwanensis</name>
    <dbReference type="NCBI Taxonomy" id="342230"/>
    <lineage>
        <taxon>Bacteria</taxon>
        <taxon>Bacillati</taxon>
        <taxon>Actinomycetota</taxon>
        <taxon>Actinomycetes</taxon>
        <taxon>Pseudonocardiales</taxon>
        <taxon>Pseudonocardiaceae</taxon>
        <taxon>Amycolatopsis</taxon>
    </lineage>
</organism>
<keyword evidence="2" id="KW-1185">Reference proteome</keyword>
<accession>A0A9W6VKY5</accession>
<proteinExistence type="predicted"/>
<dbReference type="Proteomes" id="UP001165136">
    <property type="component" value="Unassembled WGS sequence"/>
</dbReference>
<dbReference type="AlphaFoldDB" id="A0A9W6VKY5"/>
<evidence type="ECO:0000313" key="2">
    <source>
        <dbReference type="Proteomes" id="UP001165136"/>
    </source>
</evidence>
<gene>
    <name evidence="1" type="ORF">Atai01_77130</name>
</gene>
<dbReference type="EMBL" id="BSTI01000031">
    <property type="protein sequence ID" value="GLY71094.1"/>
    <property type="molecule type" value="Genomic_DNA"/>
</dbReference>
<comment type="caution">
    <text evidence="1">The sequence shown here is derived from an EMBL/GenBank/DDBJ whole genome shotgun (WGS) entry which is preliminary data.</text>
</comment>
<reference evidence="1" key="1">
    <citation type="submission" date="2023-03" db="EMBL/GenBank/DDBJ databases">
        <title>Amycolatopsis taiwanensis NBRC 103393.</title>
        <authorList>
            <person name="Ichikawa N."/>
            <person name="Sato H."/>
            <person name="Tonouchi N."/>
        </authorList>
    </citation>
    <scope>NUCLEOTIDE SEQUENCE</scope>
    <source>
        <strain evidence="1">NBRC 103393</strain>
    </source>
</reference>
<sequence>MRLAGIPEDAAPIDVISTESGLQYKTAGLMTCEWSFVAANLIPLAHANGNGFVAATRNWTASQSSMSRKRMAKSSSR</sequence>
<protein>
    <submittedName>
        <fullName evidence="1">Uncharacterized protein</fullName>
    </submittedName>
</protein>